<dbReference type="EMBL" id="WELI01000005">
    <property type="protein sequence ID" value="KAB7729955.1"/>
    <property type="molecule type" value="Genomic_DNA"/>
</dbReference>
<dbReference type="InterPro" id="IPR011051">
    <property type="entry name" value="RmlC_Cupin_sf"/>
</dbReference>
<dbReference type="RefSeq" id="WP_152124572.1">
    <property type="nucleotide sequence ID" value="NZ_WELI01000005.1"/>
</dbReference>
<name>A0A7J5TY14_9BACT</name>
<dbReference type="CDD" id="cd02247">
    <property type="entry name" value="cupin_pirin_C"/>
    <property type="match status" value="1"/>
</dbReference>
<keyword evidence="2" id="KW-0479">Metal-binding</keyword>
<dbReference type="PIRSF" id="PIRSF006232">
    <property type="entry name" value="Pirin"/>
    <property type="match status" value="1"/>
</dbReference>
<dbReference type="GO" id="GO:0046872">
    <property type="term" value="F:metal ion binding"/>
    <property type="evidence" value="ECO:0007669"/>
    <property type="project" value="UniProtKB-KW"/>
</dbReference>
<feature type="domain" description="Pirin C-terminal" evidence="5">
    <location>
        <begin position="180"/>
        <end position="279"/>
    </location>
</feature>
<dbReference type="InterPro" id="IPR014710">
    <property type="entry name" value="RmlC-like_jellyroll"/>
</dbReference>
<sequence length="283" mass="31564">MRTIKRVHRAEYRPIADLITYSPLPTRQLAQIDPFLFLNHHGYQTYPPHNHGLPFGPHPHRGMETVTFIVEGDIMHKDSQGYQSVITAGGVQWMTAGRGLIHAEVSSDTFRREGGPLEILQLWVNLPARFKMTEPAYTGLQRDDIPGVSPAEGVQIRLVSGNWVGQSGAFSTLTDVFLATVELKAGTAVTLPVDASRNILFYLIRGMLTVNGQAVTQRELVEFNRDGESLDITATTDALLLFGHAQPFDEPVVANGPFVMNTEEEIRQAYTDYRMGKFGIWNE</sequence>
<protein>
    <submittedName>
        <fullName evidence="6">Pirin family protein</fullName>
    </submittedName>
</protein>
<dbReference type="AlphaFoldDB" id="A0A7J5TY14"/>
<organism evidence="6 7">
    <name type="scientific">Rudanella paleaurantiibacter</name>
    <dbReference type="NCBI Taxonomy" id="2614655"/>
    <lineage>
        <taxon>Bacteria</taxon>
        <taxon>Pseudomonadati</taxon>
        <taxon>Bacteroidota</taxon>
        <taxon>Cytophagia</taxon>
        <taxon>Cytophagales</taxon>
        <taxon>Cytophagaceae</taxon>
        <taxon>Rudanella</taxon>
    </lineage>
</organism>
<dbReference type="SUPFAM" id="SSF51182">
    <property type="entry name" value="RmlC-like cupins"/>
    <property type="match status" value="1"/>
</dbReference>
<dbReference type="Proteomes" id="UP000488299">
    <property type="component" value="Unassembled WGS sequence"/>
</dbReference>
<gene>
    <name evidence="6" type="ORF">F5984_12265</name>
</gene>
<dbReference type="CDD" id="cd02909">
    <property type="entry name" value="cupin_pirin_N"/>
    <property type="match status" value="1"/>
</dbReference>
<comment type="caution">
    <text evidence="6">The sequence shown here is derived from an EMBL/GenBank/DDBJ whole genome shotgun (WGS) entry which is preliminary data.</text>
</comment>
<dbReference type="PANTHER" id="PTHR43594:SF1">
    <property type="entry name" value="QUERCETIN 2,3-DIOXYGENASE PA2418-RELATED"/>
    <property type="match status" value="1"/>
</dbReference>
<comment type="similarity">
    <text evidence="1 3">Belongs to the pirin family.</text>
</comment>
<feature type="binding site" evidence="2">
    <location>
        <position position="102"/>
    </location>
    <ligand>
        <name>Fe cation</name>
        <dbReference type="ChEBI" id="CHEBI:24875"/>
    </ligand>
</feature>
<dbReference type="InterPro" id="IPR003829">
    <property type="entry name" value="Pirin_N_dom"/>
</dbReference>
<dbReference type="InterPro" id="IPR008778">
    <property type="entry name" value="Pirin_C_dom"/>
</dbReference>
<feature type="binding site" evidence="2">
    <location>
        <position position="60"/>
    </location>
    <ligand>
        <name>Fe cation</name>
        <dbReference type="ChEBI" id="CHEBI:24875"/>
    </ligand>
</feature>
<evidence type="ECO:0000256" key="3">
    <source>
        <dbReference type="RuleBase" id="RU003457"/>
    </source>
</evidence>
<dbReference type="Pfam" id="PF05726">
    <property type="entry name" value="Pirin_C"/>
    <property type="match status" value="1"/>
</dbReference>
<keyword evidence="2" id="KW-0408">Iron</keyword>
<accession>A0A7J5TY14</accession>
<evidence type="ECO:0000313" key="6">
    <source>
        <dbReference type="EMBL" id="KAB7729955.1"/>
    </source>
</evidence>
<dbReference type="PANTHER" id="PTHR43594">
    <property type="entry name" value="QUERCETIN 2,3-DIOXYGENASE"/>
    <property type="match status" value="1"/>
</dbReference>
<reference evidence="6 7" key="1">
    <citation type="submission" date="2019-10" db="EMBL/GenBank/DDBJ databases">
        <title>Rudanella paleaurantiibacter sp. nov., isolated from sludge.</title>
        <authorList>
            <person name="Xu S.Q."/>
        </authorList>
    </citation>
    <scope>NUCLEOTIDE SEQUENCE [LARGE SCALE GENOMIC DNA]</scope>
    <source>
        <strain evidence="6 7">HX-22-17</strain>
    </source>
</reference>
<dbReference type="Gene3D" id="2.60.120.10">
    <property type="entry name" value="Jelly Rolls"/>
    <property type="match status" value="2"/>
</dbReference>
<feature type="binding site" evidence="2">
    <location>
        <position position="104"/>
    </location>
    <ligand>
        <name>Fe cation</name>
        <dbReference type="ChEBI" id="CHEBI:24875"/>
    </ligand>
</feature>
<evidence type="ECO:0000259" key="5">
    <source>
        <dbReference type="Pfam" id="PF05726"/>
    </source>
</evidence>
<evidence type="ECO:0000256" key="2">
    <source>
        <dbReference type="PIRSR" id="PIRSR006232-1"/>
    </source>
</evidence>
<feature type="binding site" evidence="2">
    <location>
        <position position="58"/>
    </location>
    <ligand>
        <name>Fe cation</name>
        <dbReference type="ChEBI" id="CHEBI:24875"/>
    </ligand>
</feature>
<keyword evidence="7" id="KW-1185">Reference proteome</keyword>
<comment type="cofactor">
    <cofactor evidence="2">
        <name>Fe cation</name>
        <dbReference type="ChEBI" id="CHEBI:24875"/>
    </cofactor>
    <text evidence="2">Binds 1 Fe cation per subunit.</text>
</comment>
<dbReference type="InterPro" id="IPR012093">
    <property type="entry name" value="Pirin"/>
</dbReference>
<dbReference type="InterPro" id="IPR053186">
    <property type="entry name" value="QDO-related"/>
</dbReference>
<feature type="domain" description="Pirin N-terminal" evidence="4">
    <location>
        <begin position="26"/>
        <end position="124"/>
    </location>
</feature>
<dbReference type="Pfam" id="PF02678">
    <property type="entry name" value="Pirin"/>
    <property type="match status" value="1"/>
</dbReference>
<proteinExistence type="inferred from homology"/>
<evidence type="ECO:0000259" key="4">
    <source>
        <dbReference type="Pfam" id="PF02678"/>
    </source>
</evidence>
<evidence type="ECO:0000313" key="7">
    <source>
        <dbReference type="Proteomes" id="UP000488299"/>
    </source>
</evidence>
<evidence type="ECO:0000256" key="1">
    <source>
        <dbReference type="ARBA" id="ARBA00008416"/>
    </source>
</evidence>